<dbReference type="PANTHER" id="PTHR13031">
    <property type="entry name" value="RIBONUCLEASE P SUBUNIT P30"/>
    <property type="match status" value="1"/>
</dbReference>
<dbReference type="GO" id="GO:0005655">
    <property type="term" value="C:nucleolar ribonuclease P complex"/>
    <property type="evidence" value="ECO:0007669"/>
    <property type="project" value="TreeGrafter"/>
</dbReference>
<gene>
    <name evidence="4" type="ORF">C2E21_8378</name>
</gene>
<evidence type="ECO:0000256" key="3">
    <source>
        <dbReference type="ARBA" id="ARBA00022694"/>
    </source>
</evidence>
<organism evidence="4 5">
    <name type="scientific">Chlorella sorokiniana</name>
    <name type="common">Freshwater green alga</name>
    <dbReference type="NCBI Taxonomy" id="3076"/>
    <lineage>
        <taxon>Eukaryota</taxon>
        <taxon>Viridiplantae</taxon>
        <taxon>Chlorophyta</taxon>
        <taxon>core chlorophytes</taxon>
        <taxon>Trebouxiophyceae</taxon>
        <taxon>Chlorellales</taxon>
        <taxon>Chlorellaceae</taxon>
        <taxon>Chlorella clade</taxon>
        <taxon>Chlorella</taxon>
    </lineage>
</organism>
<dbReference type="InterPro" id="IPR016195">
    <property type="entry name" value="Pol/histidinol_Pase-like"/>
</dbReference>
<comment type="caution">
    <text evidence="4">The sequence shown here is derived from an EMBL/GenBank/DDBJ whole genome shotgun (WGS) entry which is preliminary data.</text>
</comment>
<name>A0A2P6TEE7_CHLSO</name>
<evidence type="ECO:0000313" key="4">
    <source>
        <dbReference type="EMBL" id="PRW21018.1"/>
    </source>
</evidence>
<dbReference type="STRING" id="3076.A0A2P6TEE7"/>
<protein>
    <submittedName>
        <fullName evidence="4">Ribonuclease P complex subunit</fullName>
    </submittedName>
</protein>
<dbReference type="Pfam" id="PF01876">
    <property type="entry name" value="RNase_P_p30"/>
    <property type="match status" value="1"/>
</dbReference>
<dbReference type="GO" id="GO:0003723">
    <property type="term" value="F:RNA binding"/>
    <property type="evidence" value="ECO:0007669"/>
    <property type="project" value="TreeGrafter"/>
</dbReference>
<evidence type="ECO:0000256" key="1">
    <source>
        <dbReference type="ARBA" id="ARBA00004123"/>
    </source>
</evidence>
<dbReference type="SUPFAM" id="SSF89550">
    <property type="entry name" value="PHP domain-like"/>
    <property type="match status" value="1"/>
</dbReference>
<proteinExistence type="inferred from homology"/>
<evidence type="ECO:0000313" key="5">
    <source>
        <dbReference type="Proteomes" id="UP000239899"/>
    </source>
</evidence>
<keyword evidence="3" id="KW-0819">tRNA processing</keyword>
<dbReference type="GO" id="GO:0008033">
    <property type="term" value="P:tRNA processing"/>
    <property type="evidence" value="ECO:0007669"/>
    <property type="project" value="UniProtKB-KW"/>
</dbReference>
<comment type="subcellular location">
    <subcellularLocation>
        <location evidence="1">Nucleus</location>
    </subcellularLocation>
</comment>
<accession>A0A2P6TEE7</accession>
<sequence>MSLPYHDLAASNTLLEANTQRERVSYAIKLGWDVVGLAHQATAKLAEAQDRCAIRPTELQELLAAVQGVREALAAAELRTAAGRGGRHGDPYTVRQLTRINIPADDPAVAQAACASAIARGYDLVAVQPQTERLFQLACASLECDLISVDLSRRLPYRFKPALVKAALARGLHFEICFAPALREAGARRQLFANALALARETRGRGLVISSGARSYMELRGPLDVINLATLSSSRPSTMGNRVARLAYTNEATAAAWAVVGKRGLTSVPATPEAEAQLFTDVAAELRRQALGMPPGLNRTSLAAAVREMAQGACSNPVAAAVQHRS</sequence>
<dbReference type="Proteomes" id="UP000239899">
    <property type="component" value="Unassembled WGS sequence"/>
</dbReference>
<keyword evidence="5" id="KW-1185">Reference proteome</keyword>
<dbReference type="AlphaFoldDB" id="A0A2P6TEE7"/>
<reference evidence="4 5" key="1">
    <citation type="journal article" date="2018" name="Plant J.">
        <title>Genome sequences of Chlorella sorokiniana UTEX 1602 and Micractinium conductrix SAG 241.80: implications to maltose excretion by a green alga.</title>
        <authorList>
            <person name="Arriola M.B."/>
            <person name="Velmurugan N."/>
            <person name="Zhang Y."/>
            <person name="Plunkett M.H."/>
            <person name="Hondzo H."/>
            <person name="Barney B.M."/>
        </authorList>
    </citation>
    <scope>NUCLEOTIDE SEQUENCE [LARGE SCALE GENOMIC DNA]</scope>
    <source>
        <strain evidence="5">UTEX 1602</strain>
    </source>
</reference>
<comment type="similarity">
    <text evidence="2">Belongs to the eukaryotic/archaeal RNase P protein component 3 family.</text>
</comment>
<evidence type="ECO:0000256" key="2">
    <source>
        <dbReference type="ARBA" id="ARBA00007331"/>
    </source>
</evidence>
<dbReference type="OrthoDB" id="17948at2759"/>
<dbReference type="EMBL" id="LHPG02000020">
    <property type="protein sequence ID" value="PRW21018.1"/>
    <property type="molecule type" value="Genomic_DNA"/>
</dbReference>
<dbReference type="InterPro" id="IPR002738">
    <property type="entry name" value="RNase_P_p30"/>
</dbReference>
<dbReference type="Gene3D" id="3.20.20.140">
    <property type="entry name" value="Metal-dependent hydrolases"/>
    <property type="match status" value="1"/>
</dbReference>
<dbReference type="PANTHER" id="PTHR13031:SF0">
    <property type="entry name" value="RIBONUCLEASE P PROTEIN SUBUNIT P30"/>
    <property type="match status" value="1"/>
</dbReference>